<reference evidence="2" key="2">
    <citation type="journal article" date="2015" name="Fish Shellfish Immunol.">
        <title>Early steps in the European eel (Anguilla anguilla)-Vibrio vulnificus interaction in the gills: Role of the RtxA13 toxin.</title>
        <authorList>
            <person name="Callol A."/>
            <person name="Pajuelo D."/>
            <person name="Ebbesson L."/>
            <person name="Teles M."/>
            <person name="MacKenzie S."/>
            <person name="Amaro C."/>
        </authorList>
    </citation>
    <scope>NUCLEOTIDE SEQUENCE</scope>
</reference>
<sequence>MYRRVDDTLGQLQRLGENKSMRPSESEEGV</sequence>
<organism evidence="2">
    <name type="scientific">Anguilla anguilla</name>
    <name type="common">European freshwater eel</name>
    <name type="synonym">Muraena anguilla</name>
    <dbReference type="NCBI Taxonomy" id="7936"/>
    <lineage>
        <taxon>Eukaryota</taxon>
        <taxon>Metazoa</taxon>
        <taxon>Chordata</taxon>
        <taxon>Craniata</taxon>
        <taxon>Vertebrata</taxon>
        <taxon>Euteleostomi</taxon>
        <taxon>Actinopterygii</taxon>
        <taxon>Neopterygii</taxon>
        <taxon>Teleostei</taxon>
        <taxon>Anguilliformes</taxon>
        <taxon>Anguillidae</taxon>
        <taxon>Anguilla</taxon>
    </lineage>
</organism>
<feature type="region of interest" description="Disordered" evidence="1">
    <location>
        <begin position="1"/>
        <end position="30"/>
    </location>
</feature>
<evidence type="ECO:0000313" key="2">
    <source>
        <dbReference type="EMBL" id="JAH22132.1"/>
    </source>
</evidence>
<proteinExistence type="predicted"/>
<evidence type="ECO:0000256" key="1">
    <source>
        <dbReference type="SAM" id="MobiDB-lite"/>
    </source>
</evidence>
<dbReference type="AlphaFoldDB" id="A0A0E9R056"/>
<reference evidence="2" key="1">
    <citation type="submission" date="2014-11" db="EMBL/GenBank/DDBJ databases">
        <authorList>
            <person name="Amaro Gonzalez C."/>
        </authorList>
    </citation>
    <scope>NUCLEOTIDE SEQUENCE</scope>
</reference>
<accession>A0A0E9R056</accession>
<protein>
    <submittedName>
        <fullName evidence="2">Uncharacterized protein</fullName>
    </submittedName>
</protein>
<feature type="compositionally biased region" description="Basic and acidic residues" evidence="1">
    <location>
        <begin position="16"/>
        <end position="30"/>
    </location>
</feature>
<dbReference type="EMBL" id="GBXM01086445">
    <property type="protein sequence ID" value="JAH22132.1"/>
    <property type="molecule type" value="Transcribed_RNA"/>
</dbReference>
<name>A0A0E9R056_ANGAN</name>